<dbReference type="AlphaFoldDB" id="R9R3J1"/>
<evidence type="ECO:0000256" key="1">
    <source>
        <dbReference type="ARBA" id="ARBA00004123"/>
    </source>
</evidence>
<evidence type="ECO:0000256" key="3">
    <source>
        <dbReference type="ARBA" id="ARBA00023242"/>
    </source>
</evidence>
<proteinExistence type="inferred from homology"/>
<reference evidence="5" key="2">
    <citation type="journal article" date="2013" name="Vaccine">
        <title>Control of multiple arthropod vector infestations with subolesin/akirin vaccines.</title>
        <authorList>
            <consortium name="SUB/AKR Vaccine Study Group"/>
            <person name="Moreno-Cid J.A."/>
            <person name="Perez de la Lastra J.M."/>
            <person name="Villar M."/>
            <person name="Jimenez M."/>
            <person name="Pinal R."/>
            <person name="Estrada-Pena A."/>
            <person name="Molina R."/>
            <person name="Lucientes J."/>
            <person name="Gortazar C."/>
            <person name="de la Fuente J."/>
        </authorList>
    </citation>
    <scope>NUCLEOTIDE SEQUENCE</scope>
    <source>
        <strain evidence="5">Q38</strain>
    </source>
</reference>
<protein>
    <submittedName>
        <fullName evidence="5">Subolesin/akirin</fullName>
    </submittedName>
</protein>
<name>R9R3J1_AEDAL</name>
<evidence type="ECO:0000256" key="4">
    <source>
        <dbReference type="SAM" id="MobiDB-lite"/>
    </source>
</evidence>
<dbReference type="GO" id="GO:0003712">
    <property type="term" value="F:transcription coregulator activity"/>
    <property type="evidence" value="ECO:0007669"/>
    <property type="project" value="TreeGrafter"/>
</dbReference>
<comment type="similarity">
    <text evidence="2">Belongs to the akirin family.</text>
</comment>
<evidence type="ECO:0000256" key="2">
    <source>
        <dbReference type="ARBA" id="ARBA00005625"/>
    </source>
</evidence>
<dbReference type="VEuPathDB" id="VectorBase:AALC636_001629"/>
<dbReference type="InterPro" id="IPR024132">
    <property type="entry name" value="Akirin"/>
</dbReference>
<feature type="region of interest" description="Disordered" evidence="4">
    <location>
        <begin position="1"/>
        <end position="65"/>
    </location>
</feature>
<feature type="compositionally biased region" description="Low complexity" evidence="4">
    <location>
        <begin position="51"/>
        <end position="62"/>
    </location>
</feature>
<reference evidence="5" key="1">
    <citation type="submission" date="2012-06" db="EMBL/GenBank/DDBJ databases">
        <authorList>
            <person name="Galindo R.C."/>
            <person name="Almazan C."/>
            <person name="Nijhof A.M."/>
            <person name="Naranjo V."/>
            <person name="Perez de la Lastra J.M."/>
            <person name="Villar M."/>
            <person name="Prudencio C.R."/>
            <person name="de la Fuente J."/>
        </authorList>
    </citation>
    <scope>NUCLEOTIDE SEQUENCE</scope>
    <source>
        <strain evidence="5">Q38</strain>
    </source>
</reference>
<dbReference type="PANTHER" id="PTHR13293:SF6">
    <property type="entry name" value="AKIRIN-RELATED"/>
    <property type="match status" value="1"/>
</dbReference>
<dbReference type="GO" id="GO:0045944">
    <property type="term" value="P:positive regulation of transcription by RNA polymerase II"/>
    <property type="evidence" value="ECO:0007669"/>
    <property type="project" value="TreeGrafter"/>
</dbReference>
<dbReference type="GO" id="GO:0045089">
    <property type="term" value="P:positive regulation of innate immune response"/>
    <property type="evidence" value="ECO:0007669"/>
    <property type="project" value="TreeGrafter"/>
</dbReference>
<dbReference type="CDD" id="cd22240">
    <property type="entry name" value="akirin"/>
    <property type="match status" value="1"/>
</dbReference>
<dbReference type="VEuPathDB" id="VectorBase:AALF022822"/>
<dbReference type="EMBL" id="JX193856">
    <property type="protein sequence ID" value="AGI44632.1"/>
    <property type="molecule type" value="Genomic_DNA"/>
</dbReference>
<dbReference type="GO" id="GO:0000785">
    <property type="term" value="C:chromatin"/>
    <property type="evidence" value="ECO:0007669"/>
    <property type="project" value="TreeGrafter"/>
</dbReference>
<evidence type="ECO:0000313" key="5">
    <source>
        <dbReference type="EMBL" id="AGI44632.1"/>
    </source>
</evidence>
<keyword evidence="3" id="KW-0539">Nucleus</keyword>
<organism evidence="5">
    <name type="scientific">Aedes albopictus</name>
    <name type="common">Asian tiger mosquito</name>
    <name type="synonym">Stegomyia albopicta</name>
    <dbReference type="NCBI Taxonomy" id="7160"/>
    <lineage>
        <taxon>Eukaryota</taxon>
        <taxon>Metazoa</taxon>
        <taxon>Ecdysozoa</taxon>
        <taxon>Arthropoda</taxon>
        <taxon>Hexapoda</taxon>
        <taxon>Insecta</taxon>
        <taxon>Pterygota</taxon>
        <taxon>Neoptera</taxon>
        <taxon>Endopterygota</taxon>
        <taxon>Diptera</taxon>
        <taxon>Nematocera</taxon>
        <taxon>Culicoidea</taxon>
        <taxon>Culicidae</taxon>
        <taxon>Culicinae</taxon>
        <taxon>Aedini</taxon>
        <taxon>Aedes</taxon>
        <taxon>Stegomyia</taxon>
    </lineage>
</organism>
<dbReference type="VEuPathDB" id="VectorBase:AALFPA_053871"/>
<dbReference type="VEuPathDB" id="VectorBase:AALFPA_069252"/>
<sequence length="219" mass="23678">MACATLKRTHDWDPLHSPNGRSPKPSPFGEVPPKSSPLESGSPSATPPASPTGLSPGGLLSPVRRDQPLFTFRQVGLICERMMKERESQIRDEYDHVLSAKLAEQYDTFVKFTYDQIQKRFEGATPSYLSGGGSHKPFGSPSSPSSSAIAAAAAAAKRPSPFAEAVCPKQLTFNTGSRPDSPPSMVLFTFKQALREQYDAVLTNKLAEQYDAAAPSYLS</sequence>
<accession>R9R3J1</accession>
<comment type="subcellular location">
    <subcellularLocation>
        <location evidence="1">Nucleus</location>
    </subcellularLocation>
</comment>
<dbReference type="GO" id="GO:0005634">
    <property type="term" value="C:nucleus"/>
    <property type="evidence" value="ECO:0007669"/>
    <property type="project" value="UniProtKB-SubCell"/>
</dbReference>
<dbReference type="PANTHER" id="PTHR13293">
    <property type="entry name" value="AKIRIN-RELATED"/>
    <property type="match status" value="1"/>
</dbReference>
<feature type="non-terminal residue" evidence="5">
    <location>
        <position position="219"/>
    </location>
</feature>